<organism evidence="1 2">
    <name type="scientific">Iris pallida</name>
    <name type="common">Sweet iris</name>
    <dbReference type="NCBI Taxonomy" id="29817"/>
    <lineage>
        <taxon>Eukaryota</taxon>
        <taxon>Viridiplantae</taxon>
        <taxon>Streptophyta</taxon>
        <taxon>Embryophyta</taxon>
        <taxon>Tracheophyta</taxon>
        <taxon>Spermatophyta</taxon>
        <taxon>Magnoliopsida</taxon>
        <taxon>Liliopsida</taxon>
        <taxon>Asparagales</taxon>
        <taxon>Iridaceae</taxon>
        <taxon>Iridoideae</taxon>
        <taxon>Irideae</taxon>
        <taxon>Iris</taxon>
    </lineage>
</organism>
<name>A0AAX6HLH7_IRIPA</name>
<proteinExistence type="predicted"/>
<comment type="caution">
    <text evidence="1">The sequence shown here is derived from an EMBL/GenBank/DDBJ whole genome shotgun (WGS) entry which is preliminary data.</text>
</comment>
<gene>
    <name evidence="1" type="ORF">M6B38_305490</name>
</gene>
<keyword evidence="2" id="KW-1185">Reference proteome</keyword>
<accession>A0AAX6HLH7</accession>
<protein>
    <submittedName>
        <fullName evidence="1">Uncharacterized protein</fullName>
    </submittedName>
</protein>
<sequence length="77" mass="8446">MPHVASKPAQLISSPPLPVVATARRDHHRISWTPTLSTAPGCSVEHGRSFPHVSSSPPLVFPSFSLSPFLSFFYFPF</sequence>
<evidence type="ECO:0000313" key="2">
    <source>
        <dbReference type="Proteomes" id="UP001140949"/>
    </source>
</evidence>
<dbReference type="EMBL" id="JANAVB010008400">
    <property type="protein sequence ID" value="KAJ6841623.1"/>
    <property type="molecule type" value="Genomic_DNA"/>
</dbReference>
<dbReference type="AlphaFoldDB" id="A0AAX6HLH7"/>
<reference evidence="1" key="2">
    <citation type="submission" date="2023-04" db="EMBL/GenBank/DDBJ databases">
        <authorList>
            <person name="Bruccoleri R.E."/>
            <person name="Oakeley E.J."/>
            <person name="Faust A.-M."/>
            <person name="Dessus-Babus S."/>
            <person name="Altorfer M."/>
            <person name="Burckhardt D."/>
            <person name="Oertli M."/>
            <person name="Naumann U."/>
            <person name="Petersen F."/>
            <person name="Wong J."/>
        </authorList>
    </citation>
    <scope>NUCLEOTIDE SEQUENCE</scope>
    <source>
        <strain evidence="1">GSM-AAB239-AS_SAM_17_03QT</strain>
        <tissue evidence="1">Leaf</tissue>
    </source>
</reference>
<dbReference type="Proteomes" id="UP001140949">
    <property type="component" value="Unassembled WGS sequence"/>
</dbReference>
<evidence type="ECO:0000313" key="1">
    <source>
        <dbReference type="EMBL" id="KAJ6841623.1"/>
    </source>
</evidence>
<reference evidence="1" key="1">
    <citation type="journal article" date="2023" name="GigaByte">
        <title>Genome assembly of the bearded iris, Iris pallida Lam.</title>
        <authorList>
            <person name="Bruccoleri R.E."/>
            <person name="Oakeley E.J."/>
            <person name="Faust A.M.E."/>
            <person name="Altorfer M."/>
            <person name="Dessus-Babus S."/>
            <person name="Burckhardt D."/>
            <person name="Oertli M."/>
            <person name="Naumann U."/>
            <person name="Petersen F."/>
            <person name="Wong J."/>
        </authorList>
    </citation>
    <scope>NUCLEOTIDE SEQUENCE</scope>
    <source>
        <strain evidence="1">GSM-AAB239-AS_SAM_17_03QT</strain>
    </source>
</reference>